<proteinExistence type="predicted"/>
<keyword evidence="2" id="KW-1185">Reference proteome</keyword>
<evidence type="ECO:0000313" key="2">
    <source>
        <dbReference type="Proteomes" id="UP000292580"/>
    </source>
</evidence>
<dbReference type="NCBIfam" id="NF038101">
    <property type="entry name" value="Trm112_arch"/>
    <property type="match status" value="1"/>
</dbReference>
<dbReference type="EMBL" id="PGCL01000001">
    <property type="protein sequence ID" value="TAJ45515.1"/>
    <property type="molecule type" value="Genomic_DNA"/>
</dbReference>
<accession>A0A483CQW7</accession>
<sequence length="60" mass="6616">MKRSLLPILCCPVCKGDLELRVDAEDGDEILEGTLWCGACAVAYPIRDGIPDLLPRDEQE</sequence>
<organism evidence="1 2">
    <name type="scientific">Methanofollis fontis</name>
    <dbReference type="NCBI Taxonomy" id="2052832"/>
    <lineage>
        <taxon>Archaea</taxon>
        <taxon>Methanobacteriati</taxon>
        <taxon>Methanobacteriota</taxon>
        <taxon>Stenosarchaea group</taxon>
        <taxon>Methanomicrobia</taxon>
        <taxon>Methanomicrobiales</taxon>
        <taxon>Methanomicrobiaceae</taxon>
        <taxon>Methanofollis</taxon>
    </lineage>
</organism>
<gene>
    <name evidence="1" type="ORF">CUJ86_01955</name>
</gene>
<dbReference type="Proteomes" id="UP000292580">
    <property type="component" value="Unassembled WGS sequence"/>
</dbReference>
<dbReference type="OrthoDB" id="6467at2157"/>
<comment type="caution">
    <text evidence="1">The sequence shown here is derived from an EMBL/GenBank/DDBJ whole genome shotgun (WGS) entry which is preliminary data.</text>
</comment>
<dbReference type="Pfam" id="PF03966">
    <property type="entry name" value="Trm112p"/>
    <property type="match status" value="1"/>
</dbReference>
<dbReference type="RefSeq" id="WP_130645876.1">
    <property type="nucleotide sequence ID" value="NZ_PGCL01000001.1"/>
</dbReference>
<evidence type="ECO:0000313" key="1">
    <source>
        <dbReference type="EMBL" id="TAJ45515.1"/>
    </source>
</evidence>
<dbReference type="AlphaFoldDB" id="A0A483CQW7"/>
<dbReference type="PANTHER" id="PTHR33505:SF4">
    <property type="entry name" value="PROTEIN PREY, MITOCHONDRIAL"/>
    <property type="match status" value="1"/>
</dbReference>
<dbReference type="InterPro" id="IPR005651">
    <property type="entry name" value="Trm112-like"/>
</dbReference>
<dbReference type="SUPFAM" id="SSF158997">
    <property type="entry name" value="Trm112p-like"/>
    <property type="match status" value="1"/>
</dbReference>
<reference evidence="1 2" key="1">
    <citation type="submission" date="2017-11" db="EMBL/GenBank/DDBJ databases">
        <title>Isolation and Characterization of Methanofollis Species from Methane Seep Offshore SW Taiwan.</title>
        <authorList>
            <person name="Teng N.-H."/>
            <person name="Lai M.-C."/>
            <person name="Chen S.-C."/>
        </authorList>
    </citation>
    <scope>NUCLEOTIDE SEQUENCE [LARGE SCALE GENOMIC DNA]</scope>
    <source>
        <strain evidence="1 2">FWC-SCC2</strain>
    </source>
</reference>
<dbReference type="Gene3D" id="2.20.25.10">
    <property type="match status" value="1"/>
</dbReference>
<name>A0A483CQW7_9EURY</name>
<evidence type="ECO:0008006" key="3">
    <source>
        <dbReference type="Google" id="ProtNLM"/>
    </source>
</evidence>
<dbReference type="PANTHER" id="PTHR33505">
    <property type="entry name" value="ZGC:162634"/>
    <property type="match status" value="1"/>
</dbReference>
<protein>
    <recommendedName>
        <fullName evidence="3">Trm112 family protein</fullName>
    </recommendedName>
</protein>